<dbReference type="GO" id="GO:0009228">
    <property type="term" value="P:thiamine biosynthetic process"/>
    <property type="evidence" value="ECO:0007669"/>
    <property type="project" value="UniProtKB-KW"/>
</dbReference>
<dbReference type="SUPFAM" id="SSF54373">
    <property type="entry name" value="FAD-linked reductases, C-terminal domain"/>
    <property type="match status" value="1"/>
</dbReference>
<dbReference type="OrthoDB" id="18526at2"/>
<dbReference type="KEGG" id="mei:Msip34_0209"/>
<dbReference type="InterPro" id="IPR012727">
    <property type="entry name" value="Gly_oxidase_ThiO"/>
</dbReference>
<dbReference type="PANTHER" id="PTHR13847:SF289">
    <property type="entry name" value="GLYCINE OXIDASE"/>
    <property type="match status" value="1"/>
</dbReference>
<dbReference type="GO" id="GO:0050660">
    <property type="term" value="F:flavin adenine dinucleotide binding"/>
    <property type="evidence" value="ECO:0007669"/>
    <property type="project" value="InterPro"/>
</dbReference>
<name>C6X8I8_METGS</name>
<accession>C6X8I8</accession>
<evidence type="ECO:0000256" key="1">
    <source>
        <dbReference type="ARBA" id="ARBA00004948"/>
    </source>
</evidence>
<dbReference type="GO" id="GO:0005737">
    <property type="term" value="C:cytoplasm"/>
    <property type="evidence" value="ECO:0007669"/>
    <property type="project" value="TreeGrafter"/>
</dbReference>
<evidence type="ECO:0000313" key="6">
    <source>
        <dbReference type="Proteomes" id="UP000002743"/>
    </source>
</evidence>
<organism evidence="5 6">
    <name type="scientific">Methylovorus glucosotrophus (strain SIP3-4)</name>
    <dbReference type="NCBI Taxonomy" id="582744"/>
    <lineage>
        <taxon>Bacteria</taxon>
        <taxon>Pseudomonadati</taxon>
        <taxon>Pseudomonadota</taxon>
        <taxon>Betaproteobacteria</taxon>
        <taxon>Nitrosomonadales</taxon>
        <taxon>Methylophilaceae</taxon>
        <taxon>Methylovorus</taxon>
    </lineage>
</organism>
<evidence type="ECO:0000256" key="3">
    <source>
        <dbReference type="ARBA" id="ARBA00023002"/>
    </source>
</evidence>
<dbReference type="NCBIfam" id="TIGR02352">
    <property type="entry name" value="thiamin_ThiO"/>
    <property type="match status" value="1"/>
</dbReference>
<dbReference type="InterPro" id="IPR036188">
    <property type="entry name" value="FAD/NAD-bd_sf"/>
</dbReference>
<gene>
    <name evidence="5" type="ordered locus">Msip34_0209</name>
</gene>
<dbReference type="GO" id="GO:0016491">
    <property type="term" value="F:oxidoreductase activity"/>
    <property type="evidence" value="ECO:0007669"/>
    <property type="project" value="UniProtKB-KW"/>
</dbReference>
<dbReference type="Gene3D" id="3.50.50.60">
    <property type="entry name" value="FAD/NAD(P)-binding domain"/>
    <property type="match status" value="1"/>
</dbReference>
<dbReference type="AlphaFoldDB" id="C6X8I8"/>
<sequence length="364" mass="39607" precursor="true">MSRNIIVAGGGILGCMTAMSLIQHGHQVTLVERGQIGGHAQGEASWAAAGILFPLLPWAYVEPVNRLAVASMRAYGELCQRLLEDTGIDPEYQQDGMLLLPDYKREQALAWASQYGFAEHAEAPAHSFAADRQNAMWLPEVAHVRPPVLLAALRQWLQQQGATILDNTELLPLATNEDTDHLTRWPTRAGRELEADAFVLTAGAWSGLLLGDQQPLPIKPMRGQMLLYAQPQQQKLTHIVFREGFYMVPRRDGLILAGSCLEDVGFDHAVTDDMGSQLAAKAAALLPELADAPVLAHWSGFRPGSPDNVPTIAAHPQYKNLYINSGHFRYGLTMAPASAELLAALVQGSASESDLTAYAYRAAE</sequence>
<dbReference type="PANTHER" id="PTHR13847">
    <property type="entry name" value="SARCOSINE DEHYDROGENASE-RELATED"/>
    <property type="match status" value="1"/>
</dbReference>
<proteinExistence type="predicted"/>
<keyword evidence="3" id="KW-0560">Oxidoreductase</keyword>
<comment type="pathway">
    <text evidence="1">Cofactor biosynthesis; thiamine diphosphate biosynthesis.</text>
</comment>
<dbReference type="InterPro" id="IPR006076">
    <property type="entry name" value="FAD-dep_OxRdtase"/>
</dbReference>
<dbReference type="UniPathway" id="UPA00060"/>
<dbReference type="eggNOG" id="COG0665">
    <property type="taxonomic scope" value="Bacteria"/>
</dbReference>
<keyword evidence="2" id="KW-0784">Thiamine biosynthesis</keyword>
<evidence type="ECO:0000256" key="2">
    <source>
        <dbReference type="ARBA" id="ARBA00022977"/>
    </source>
</evidence>
<dbReference type="Pfam" id="PF01266">
    <property type="entry name" value="DAO"/>
    <property type="match status" value="1"/>
</dbReference>
<dbReference type="Gene3D" id="3.30.9.10">
    <property type="entry name" value="D-Amino Acid Oxidase, subunit A, domain 2"/>
    <property type="match status" value="1"/>
</dbReference>
<dbReference type="SUPFAM" id="SSF51971">
    <property type="entry name" value="Nucleotide-binding domain"/>
    <property type="match status" value="1"/>
</dbReference>
<dbReference type="Proteomes" id="UP000002743">
    <property type="component" value="Chromosome"/>
</dbReference>
<keyword evidence="6" id="KW-1185">Reference proteome</keyword>
<dbReference type="STRING" id="582744.Msip34_0209"/>
<dbReference type="RefSeq" id="WP_015829208.1">
    <property type="nucleotide sequence ID" value="NC_012969.1"/>
</dbReference>
<evidence type="ECO:0000259" key="4">
    <source>
        <dbReference type="Pfam" id="PF01266"/>
    </source>
</evidence>
<dbReference type="EMBL" id="CP001674">
    <property type="protein sequence ID" value="ACT49458.1"/>
    <property type="molecule type" value="Genomic_DNA"/>
</dbReference>
<protein>
    <submittedName>
        <fullName evidence="5">FAD dependent oxidoreductase</fullName>
    </submittedName>
</protein>
<dbReference type="PROSITE" id="PS51257">
    <property type="entry name" value="PROKAR_LIPOPROTEIN"/>
    <property type="match status" value="1"/>
</dbReference>
<feature type="domain" description="FAD dependent oxidoreductase" evidence="4">
    <location>
        <begin position="5"/>
        <end position="345"/>
    </location>
</feature>
<dbReference type="HOGENOM" id="CLU_007884_4_5_4"/>
<evidence type="ECO:0000313" key="5">
    <source>
        <dbReference type="EMBL" id="ACT49458.1"/>
    </source>
</evidence>
<dbReference type="GO" id="GO:0009229">
    <property type="term" value="P:thiamine diphosphate biosynthetic process"/>
    <property type="evidence" value="ECO:0007669"/>
    <property type="project" value="UniProtKB-UniPathway"/>
</dbReference>
<reference evidence="6" key="1">
    <citation type="submission" date="2009-07" db="EMBL/GenBank/DDBJ databases">
        <title>Complete sequence of chromosome of Methylovorus sp. SIP3-4.</title>
        <authorList>
            <person name="Lucas S."/>
            <person name="Copeland A."/>
            <person name="Lapidus A."/>
            <person name="Glavina del Rio T."/>
            <person name="Tice H."/>
            <person name="Bruce D."/>
            <person name="Goodwin L."/>
            <person name="Pitluck S."/>
            <person name="Clum A."/>
            <person name="Larimer F."/>
            <person name="Land M."/>
            <person name="Hauser L."/>
            <person name="Kyrpides N."/>
            <person name="Mikhailova N."/>
            <person name="Kayluzhnaya M."/>
            <person name="Chistoserdova L."/>
        </authorList>
    </citation>
    <scope>NUCLEOTIDE SEQUENCE [LARGE SCALE GENOMIC DNA]</scope>
    <source>
        <strain evidence="6">SIP3-4</strain>
    </source>
</reference>
<reference evidence="5 6" key="2">
    <citation type="journal article" date="2011" name="J. Bacteriol.">
        <title>Genomes of three methylotrophs from a single niche uncover genetic and metabolic divergence of Methylophilaceae.</title>
        <authorList>
            <person name="Lapidus A."/>
            <person name="Clum A."/>
            <person name="Labutti K."/>
            <person name="Kaluzhnaya M.G."/>
            <person name="Lim S."/>
            <person name="Beck D.A."/>
            <person name="Glavina Del Rio T."/>
            <person name="Nolan M."/>
            <person name="Mavromatis K."/>
            <person name="Huntemann M."/>
            <person name="Lucas S."/>
            <person name="Lidstrom M.E."/>
            <person name="Ivanova N."/>
            <person name="Chistoserdova L."/>
        </authorList>
    </citation>
    <scope>NUCLEOTIDE SEQUENCE [LARGE SCALE GENOMIC DNA]</scope>
    <source>
        <strain evidence="5 6">SIP3-4</strain>
    </source>
</reference>